<keyword evidence="1" id="KW-1133">Transmembrane helix</keyword>
<organism evidence="3">
    <name type="scientific">Hordeum vulgare subsp. vulgare</name>
    <name type="common">Domesticated barley</name>
    <dbReference type="NCBI Taxonomy" id="112509"/>
    <lineage>
        <taxon>Eukaryota</taxon>
        <taxon>Viridiplantae</taxon>
        <taxon>Streptophyta</taxon>
        <taxon>Embryophyta</taxon>
        <taxon>Tracheophyta</taxon>
        <taxon>Spermatophyta</taxon>
        <taxon>Magnoliopsida</taxon>
        <taxon>Liliopsida</taxon>
        <taxon>Poales</taxon>
        <taxon>Poaceae</taxon>
        <taxon>BOP clade</taxon>
        <taxon>Pooideae</taxon>
        <taxon>Triticodae</taxon>
        <taxon>Triticeae</taxon>
        <taxon>Hordeinae</taxon>
        <taxon>Hordeum</taxon>
    </lineage>
</organism>
<accession>F2E4D8</accession>
<dbReference type="SUPFAM" id="SSF47923">
    <property type="entry name" value="Ypt/Rab-GAP domain of gyp1p"/>
    <property type="match status" value="1"/>
</dbReference>
<feature type="domain" description="Rab-GAP TBC" evidence="2">
    <location>
        <begin position="1"/>
        <end position="107"/>
    </location>
</feature>
<evidence type="ECO:0000259" key="2">
    <source>
        <dbReference type="PROSITE" id="PS50086"/>
    </source>
</evidence>
<name>F2E4D8_HORVV</name>
<dbReference type="PROSITE" id="PS50086">
    <property type="entry name" value="TBC_RABGAP"/>
    <property type="match status" value="1"/>
</dbReference>
<dbReference type="EMBL" id="AK371012">
    <property type="protein sequence ID" value="BAK02210.1"/>
    <property type="molecule type" value="mRNA"/>
</dbReference>
<evidence type="ECO:0000313" key="3">
    <source>
        <dbReference type="EMBL" id="BAK02210.1"/>
    </source>
</evidence>
<feature type="transmembrane region" description="Helical" evidence="1">
    <location>
        <begin position="39"/>
        <end position="62"/>
    </location>
</feature>
<dbReference type="AlphaFoldDB" id="F2E4D8"/>
<protein>
    <submittedName>
        <fullName evidence="3">Predicted protein</fullName>
    </submittedName>
</protein>
<evidence type="ECO:0000256" key="1">
    <source>
        <dbReference type="SAM" id="Phobius"/>
    </source>
</evidence>
<reference evidence="3" key="1">
    <citation type="journal article" date="2011" name="Plant Physiol.">
        <title>Comprehensive sequence analysis of 24,783 barley full-length cDNAs derived from 12 clone libraries.</title>
        <authorList>
            <person name="Matsumoto T."/>
            <person name="Tanaka T."/>
            <person name="Sakai H."/>
            <person name="Amano N."/>
            <person name="Kanamori H."/>
            <person name="Kurita K."/>
            <person name="Kikuta A."/>
            <person name="Kamiya K."/>
            <person name="Yamamoto M."/>
            <person name="Ikawa H."/>
            <person name="Fujii N."/>
            <person name="Hori K."/>
            <person name="Itoh T."/>
            <person name="Sato K."/>
        </authorList>
    </citation>
    <scope>NUCLEOTIDE SEQUENCE</scope>
    <source>
        <tissue evidence="3">Shoot and root</tissue>
    </source>
</reference>
<keyword evidence="1" id="KW-0812">Transmembrane</keyword>
<dbReference type="InterPro" id="IPR000195">
    <property type="entry name" value="Rab-GAP-TBC_dom"/>
</dbReference>
<dbReference type="Gene3D" id="1.10.8.270">
    <property type="entry name" value="putative rabgap domain of human tbc1 domain family member 14 like domains"/>
    <property type="match status" value="1"/>
</dbReference>
<sequence>MDLKLDEDKSRRVAAEVKRLLQLFELYRPDIRYVQGMSYLAWIFLIRLNPYCSFVCFCNLVLNDPFVHALYMFDEPRIRRIVAYFDECLADKKPKLHKHLHASGVDS</sequence>
<dbReference type="Pfam" id="PF00566">
    <property type="entry name" value="RabGAP-TBC"/>
    <property type="match status" value="1"/>
</dbReference>
<dbReference type="InterPro" id="IPR035969">
    <property type="entry name" value="Rab-GAP_TBC_sf"/>
</dbReference>
<keyword evidence="1" id="KW-0472">Membrane</keyword>
<proteinExistence type="evidence at transcript level"/>